<keyword evidence="2" id="KW-1185">Reference proteome</keyword>
<dbReference type="Proteomes" id="UP001286313">
    <property type="component" value="Unassembled WGS sequence"/>
</dbReference>
<evidence type="ECO:0008006" key="3">
    <source>
        <dbReference type="Google" id="ProtNLM"/>
    </source>
</evidence>
<evidence type="ECO:0000313" key="2">
    <source>
        <dbReference type="Proteomes" id="UP001286313"/>
    </source>
</evidence>
<protein>
    <recommendedName>
        <fullName evidence="3">Potassium voltage-gated channel subfamily KQT member 1</fullName>
    </recommendedName>
</protein>
<organism evidence="1 2">
    <name type="scientific">Petrolisthes cinctipes</name>
    <name type="common">Flat porcelain crab</name>
    <dbReference type="NCBI Taxonomy" id="88211"/>
    <lineage>
        <taxon>Eukaryota</taxon>
        <taxon>Metazoa</taxon>
        <taxon>Ecdysozoa</taxon>
        <taxon>Arthropoda</taxon>
        <taxon>Crustacea</taxon>
        <taxon>Multicrustacea</taxon>
        <taxon>Malacostraca</taxon>
        <taxon>Eumalacostraca</taxon>
        <taxon>Eucarida</taxon>
        <taxon>Decapoda</taxon>
        <taxon>Pleocyemata</taxon>
        <taxon>Anomura</taxon>
        <taxon>Galatheoidea</taxon>
        <taxon>Porcellanidae</taxon>
        <taxon>Petrolisthes</taxon>
    </lineage>
</organism>
<reference evidence="1" key="1">
    <citation type="submission" date="2023-10" db="EMBL/GenBank/DDBJ databases">
        <title>Genome assemblies of two species of porcelain crab, Petrolisthes cinctipes and Petrolisthes manimaculis (Anomura: Porcellanidae).</title>
        <authorList>
            <person name="Angst P."/>
        </authorList>
    </citation>
    <scope>NUCLEOTIDE SEQUENCE</scope>
    <source>
        <strain evidence="1">PB745_01</strain>
        <tissue evidence="1">Gill</tissue>
    </source>
</reference>
<proteinExistence type="predicted"/>
<comment type="caution">
    <text evidence="1">The sequence shown here is derived from an EMBL/GenBank/DDBJ whole genome shotgun (WGS) entry which is preliminary data.</text>
</comment>
<accession>A0AAE1JZ33</accession>
<name>A0AAE1JZ33_PETCI</name>
<dbReference type="AlphaFoldDB" id="A0AAE1JZ33"/>
<dbReference type="EMBL" id="JAWQEG010004740">
    <property type="protein sequence ID" value="KAK3860409.1"/>
    <property type="molecule type" value="Genomic_DNA"/>
</dbReference>
<sequence>MTDVWCGCVVLGCVTDVWCGYVVLGCMRDVWCGCVVLECGVVSSVMDARSLWEARYVMKERKTNKTTFQGRVYNFLERPTGWKCFLYHFSV</sequence>
<gene>
    <name evidence="1" type="ORF">Pcinc_033539</name>
</gene>
<evidence type="ECO:0000313" key="1">
    <source>
        <dbReference type="EMBL" id="KAK3860409.1"/>
    </source>
</evidence>